<evidence type="ECO:0000259" key="1">
    <source>
        <dbReference type="Pfam" id="PF07883"/>
    </source>
</evidence>
<dbReference type="Pfam" id="PF07883">
    <property type="entry name" value="Cupin_2"/>
    <property type="match status" value="1"/>
</dbReference>
<dbReference type="CDD" id="cd06981">
    <property type="entry name" value="cupin_reut_a1446"/>
    <property type="match status" value="1"/>
</dbReference>
<reference evidence="2 3" key="1">
    <citation type="submission" date="2007-10" db="EMBL/GenBank/DDBJ databases">
        <title>Complete sequence of Desulfococcus oleovorans Hxd3.</title>
        <authorList>
            <consortium name="US DOE Joint Genome Institute"/>
            <person name="Copeland A."/>
            <person name="Lucas S."/>
            <person name="Lapidus A."/>
            <person name="Barry K."/>
            <person name="Glavina del Rio T."/>
            <person name="Dalin E."/>
            <person name="Tice H."/>
            <person name="Pitluck S."/>
            <person name="Kiss H."/>
            <person name="Brettin T."/>
            <person name="Bruce D."/>
            <person name="Detter J.C."/>
            <person name="Han C."/>
            <person name="Schmutz J."/>
            <person name="Larimer F."/>
            <person name="Land M."/>
            <person name="Hauser L."/>
            <person name="Kyrpides N."/>
            <person name="Kim E."/>
            <person name="Wawrik B."/>
            <person name="Richardson P."/>
        </authorList>
    </citation>
    <scope>NUCLEOTIDE SEQUENCE [LARGE SCALE GENOMIC DNA]</scope>
    <source>
        <strain evidence="3">DSM 6200 / JCM 39069 / Hxd3</strain>
    </source>
</reference>
<dbReference type="InterPro" id="IPR013096">
    <property type="entry name" value="Cupin_2"/>
</dbReference>
<dbReference type="KEGG" id="dol:Dole_2341"/>
<dbReference type="EMBL" id="CP000859">
    <property type="protein sequence ID" value="ABW68145.1"/>
    <property type="molecule type" value="Genomic_DNA"/>
</dbReference>
<proteinExistence type="predicted"/>
<name>A8ZVF8_DESOH</name>
<organism evidence="2 3">
    <name type="scientific">Desulfosudis oleivorans (strain DSM 6200 / JCM 39069 / Hxd3)</name>
    <name type="common">Desulfococcus oleovorans</name>
    <dbReference type="NCBI Taxonomy" id="96561"/>
    <lineage>
        <taxon>Bacteria</taxon>
        <taxon>Pseudomonadati</taxon>
        <taxon>Thermodesulfobacteriota</taxon>
        <taxon>Desulfobacteria</taxon>
        <taxon>Desulfobacterales</taxon>
        <taxon>Desulfosudaceae</taxon>
        <taxon>Desulfosudis</taxon>
    </lineage>
</organism>
<dbReference type="Proteomes" id="UP000008561">
    <property type="component" value="Chromosome"/>
</dbReference>
<dbReference type="InterPro" id="IPR014710">
    <property type="entry name" value="RmlC-like_jellyroll"/>
</dbReference>
<sequence length="110" mass="12786">MPSLFDNLPPDLAEEFFETLWKTDSVKIERIVSKGHASPPGFWYDQEEDEFVLVVRGSAGLRFEGREDIVELRAGDWINIRAHVRHRVEWTDPAGETVWLAVFSRRESRS</sequence>
<dbReference type="HOGENOM" id="CLU_147397_0_1_7"/>
<dbReference type="eggNOG" id="COG0662">
    <property type="taxonomic scope" value="Bacteria"/>
</dbReference>
<gene>
    <name evidence="2" type="ordered locus">Dole_2341</name>
</gene>
<dbReference type="AlphaFoldDB" id="A8ZVF8"/>
<dbReference type="STRING" id="96561.Dole_2341"/>
<evidence type="ECO:0000313" key="3">
    <source>
        <dbReference type="Proteomes" id="UP000008561"/>
    </source>
</evidence>
<feature type="domain" description="Cupin type-2" evidence="1">
    <location>
        <begin position="35"/>
        <end position="103"/>
    </location>
</feature>
<accession>A8ZVF8</accession>
<keyword evidence="3" id="KW-1185">Reference proteome</keyword>
<dbReference type="Gene3D" id="2.60.120.10">
    <property type="entry name" value="Jelly Rolls"/>
    <property type="match status" value="1"/>
</dbReference>
<dbReference type="InterPro" id="IPR011051">
    <property type="entry name" value="RmlC_Cupin_sf"/>
</dbReference>
<evidence type="ECO:0000313" key="2">
    <source>
        <dbReference type="EMBL" id="ABW68145.1"/>
    </source>
</evidence>
<protein>
    <submittedName>
        <fullName evidence="2">Phosphoribosylaminoimidazole carboxylase ATPase subunit</fullName>
    </submittedName>
</protein>
<dbReference type="OrthoDB" id="9798585at2"/>
<dbReference type="RefSeq" id="WP_012175757.1">
    <property type="nucleotide sequence ID" value="NC_009943.1"/>
</dbReference>
<dbReference type="SUPFAM" id="SSF51182">
    <property type="entry name" value="RmlC-like cupins"/>
    <property type="match status" value="1"/>
</dbReference>